<feature type="compositionally biased region" description="Polar residues" evidence="2">
    <location>
        <begin position="100"/>
        <end position="118"/>
    </location>
</feature>
<keyword evidence="4" id="KW-1185">Reference proteome</keyword>
<name>A0A8J6AQ06_9EUKA</name>
<proteinExistence type="predicted"/>
<reference evidence="3" key="1">
    <citation type="submission" date="2021-05" db="EMBL/GenBank/DDBJ databases">
        <title>A free-living protist that lacks canonical eukaryotic 1 DNA replication and segregation systems.</title>
        <authorList>
            <person name="Salas-Leiva D.E."/>
            <person name="Tromer E.C."/>
            <person name="Curtis B.A."/>
            <person name="Jerlstrom-Hultqvist J."/>
            <person name="Kolisko M."/>
            <person name="Yi Z."/>
            <person name="Salas-Leiva J.S."/>
            <person name="Gallot-Lavallee L."/>
            <person name="Kops G.J.P.L."/>
            <person name="Archibald J.M."/>
            <person name="Simpson A.G.B."/>
            <person name="Roger A.J."/>
        </authorList>
    </citation>
    <scope>NUCLEOTIDE SEQUENCE</scope>
    <source>
        <strain evidence="3">BICM</strain>
    </source>
</reference>
<evidence type="ECO:0000313" key="4">
    <source>
        <dbReference type="Proteomes" id="UP000717585"/>
    </source>
</evidence>
<dbReference type="EMBL" id="JAHDYR010000064">
    <property type="protein sequence ID" value="KAG9390358.1"/>
    <property type="molecule type" value="Genomic_DNA"/>
</dbReference>
<dbReference type="Proteomes" id="UP000717585">
    <property type="component" value="Unassembled WGS sequence"/>
</dbReference>
<accession>A0A8J6AQ06</accession>
<feature type="region of interest" description="Disordered" evidence="2">
    <location>
        <begin position="97"/>
        <end position="152"/>
    </location>
</feature>
<sequence length="264" mass="28605">MSLEEPPELTALRRMLMNERKKSQDCSLALLHKEDKIKALERELNDAKATIHRLIDENKRLQIKAGMASAVTPSLPTPPSSKLGLAIRSALSLSDKAATAGQNLTPTRTSRSNSTLSAADSLMGRSFEDVEEDAIRPRTPRTSHPTTPERADRLLQTPSSAFSTSGPIELPSVDILKELIRSELVRNGLGTHAAMGSEDSAAQAALLSLADDGEDAEYASVAEGLERKIKAGAVHLTPKPEDWKYKSPVRRVKKAKKGPRRGTG</sequence>
<comment type="caution">
    <text evidence="3">The sequence shown here is derived from an EMBL/GenBank/DDBJ whole genome shotgun (WGS) entry which is preliminary data.</text>
</comment>
<gene>
    <name evidence="3" type="ORF">J8273_7707</name>
</gene>
<feature type="coiled-coil region" evidence="1">
    <location>
        <begin position="30"/>
        <end position="64"/>
    </location>
</feature>
<organism evidence="3 4">
    <name type="scientific">Carpediemonas membranifera</name>
    <dbReference type="NCBI Taxonomy" id="201153"/>
    <lineage>
        <taxon>Eukaryota</taxon>
        <taxon>Metamonada</taxon>
        <taxon>Carpediemonas-like organisms</taxon>
        <taxon>Carpediemonas</taxon>
    </lineage>
</organism>
<feature type="region of interest" description="Disordered" evidence="2">
    <location>
        <begin position="239"/>
        <end position="264"/>
    </location>
</feature>
<feature type="compositionally biased region" description="Basic residues" evidence="2">
    <location>
        <begin position="247"/>
        <end position="264"/>
    </location>
</feature>
<evidence type="ECO:0000313" key="3">
    <source>
        <dbReference type="EMBL" id="KAG9390358.1"/>
    </source>
</evidence>
<evidence type="ECO:0000256" key="2">
    <source>
        <dbReference type="SAM" id="MobiDB-lite"/>
    </source>
</evidence>
<evidence type="ECO:0000256" key="1">
    <source>
        <dbReference type="SAM" id="Coils"/>
    </source>
</evidence>
<protein>
    <submittedName>
        <fullName evidence="3">Uncharacterized protein</fullName>
    </submittedName>
</protein>
<keyword evidence="1" id="KW-0175">Coiled coil</keyword>
<dbReference type="AlphaFoldDB" id="A0A8J6AQ06"/>